<dbReference type="PANTHER" id="PTHR37484">
    <property type="entry name" value="ROD SHAPE-DETERMINING PROTEIN MRED"/>
    <property type="match status" value="1"/>
</dbReference>
<keyword evidence="3 7" id="KW-0812">Transmembrane</keyword>
<dbReference type="EMBL" id="NSIT01000038">
    <property type="protein sequence ID" value="PJE79980.1"/>
    <property type="molecule type" value="Genomic_DNA"/>
</dbReference>
<dbReference type="AlphaFoldDB" id="A0A2H9T9R7"/>
<keyword evidence="6 7" id="KW-0472">Membrane</keyword>
<dbReference type="Pfam" id="PF04093">
    <property type="entry name" value="MreD"/>
    <property type="match status" value="1"/>
</dbReference>
<evidence type="ECO:0000256" key="4">
    <source>
        <dbReference type="ARBA" id="ARBA00022960"/>
    </source>
</evidence>
<dbReference type="InterPro" id="IPR007227">
    <property type="entry name" value="Cell_shape_determining_MreD"/>
</dbReference>
<dbReference type="PANTHER" id="PTHR37484:SF1">
    <property type="entry name" value="ROD SHAPE-DETERMINING PROTEIN MRED"/>
    <property type="match status" value="1"/>
</dbReference>
<dbReference type="InterPro" id="IPR026034">
    <property type="entry name" value="MreD_proteobac"/>
</dbReference>
<evidence type="ECO:0000256" key="2">
    <source>
        <dbReference type="ARBA" id="ARBA00022475"/>
    </source>
</evidence>
<reference evidence="8" key="1">
    <citation type="journal article" date="2017" name="Appl. Environ. Microbiol.">
        <title>Molecular characterization of an Endozoicomonas-like organism causing infection in king scallop Pecten maximus L.</title>
        <authorList>
            <person name="Cano I."/>
            <person name="van Aerle R."/>
            <person name="Ross S."/>
            <person name="Verner-Jeffreys D.W."/>
            <person name="Paley R.K."/>
            <person name="Rimmer G."/>
            <person name="Ryder D."/>
            <person name="Hooper P."/>
            <person name="Stone D."/>
            <person name="Feist S.W."/>
        </authorList>
    </citation>
    <scope>NUCLEOTIDE SEQUENCE</scope>
</reference>
<evidence type="ECO:0000256" key="5">
    <source>
        <dbReference type="ARBA" id="ARBA00022989"/>
    </source>
</evidence>
<dbReference type="GO" id="GO:0008360">
    <property type="term" value="P:regulation of cell shape"/>
    <property type="evidence" value="ECO:0007669"/>
    <property type="project" value="UniProtKB-KW"/>
</dbReference>
<accession>A0A2H9T9R7</accession>
<keyword evidence="2" id="KW-1003">Cell membrane</keyword>
<organism evidence="8">
    <name type="scientific">invertebrate metagenome</name>
    <dbReference type="NCBI Taxonomy" id="1711999"/>
    <lineage>
        <taxon>unclassified sequences</taxon>
        <taxon>metagenomes</taxon>
        <taxon>organismal metagenomes</taxon>
    </lineage>
</organism>
<comment type="caution">
    <text evidence="8">The sequence shown here is derived from an EMBL/GenBank/DDBJ whole genome shotgun (WGS) entry which is preliminary data.</text>
</comment>
<evidence type="ECO:0000256" key="1">
    <source>
        <dbReference type="ARBA" id="ARBA00004651"/>
    </source>
</evidence>
<feature type="transmembrane region" description="Helical" evidence="7">
    <location>
        <begin position="100"/>
        <end position="120"/>
    </location>
</feature>
<feature type="transmembrane region" description="Helical" evidence="7">
    <location>
        <begin position="132"/>
        <end position="152"/>
    </location>
</feature>
<dbReference type="NCBIfam" id="TIGR03426">
    <property type="entry name" value="shape_MreD"/>
    <property type="match status" value="1"/>
</dbReference>
<feature type="transmembrane region" description="Helical" evidence="7">
    <location>
        <begin position="55"/>
        <end position="88"/>
    </location>
</feature>
<dbReference type="GO" id="GO:0005886">
    <property type="term" value="C:plasma membrane"/>
    <property type="evidence" value="ECO:0007669"/>
    <property type="project" value="UniProtKB-SubCell"/>
</dbReference>
<comment type="subcellular location">
    <subcellularLocation>
        <location evidence="1">Cell membrane</location>
        <topology evidence="1">Multi-pass membrane protein</topology>
    </subcellularLocation>
</comment>
<protein>
    <submittedName>
        <fullName evidence="8">Rod shape-determining protein MreD</fullName>
    </submittedName>
</protein>
<name>A0A2H9T9R7_9ZZZZ</name>
<keyword evidence="4" id="KW-0133">Cell shape</keyword>
<evidence type="ECO:0000313" key="8">
    <source>
        <dbReference type="EMBL" id="PJE79980.1"/>
    </source>
</evidence>
<evidence type="ECO:0000256" key="3">
    <source>
        <dbReference type="ARBA" id="ARBA00022692"/>
    </source>
</evidence>
<dbReference type="PIRSF" id="PIRSF018472">
    <property type="entry name" value="MreD_proteobac"/>
    <property type="match status" value="1"/>
</dbReference>
<evidence type="ECO:0000256" key="7">
    <source>
        <dbReference type="SAM" id="Phobius"/>
    </source>
</evidence>
<sequence>MSMQRANAHWVVWMSLLIASILAIVPLPSELSVARPAWAALVVIYWVLALPERFGMIFSFVAGIILDILTSTPFGLHSLALISITAIVLSLQRRLRIFPWFQQICTVLLIMICYQLIILWGRSAVGHAIPSLWQLLPAITSALLWPFIAHILRFVRCTCRVV</sequence>
<gene>
    <name evidence="8" type="primary">mreD</name>
    <name evidence="8" type="ORF">CI610_01042</name>
</gene>
<evidence type="ECO:0000256" key="6">
    <source>
        <dbReference type="ARBA" id="ARBA00023136"/>
    </source>
</evidence>
<keyword evidence="5 7" id="KW-1133">Transmembrane helix</keyword>
<proteinExistence type="predicted"/>